<reference evidence="4" key="2">
    <citation type="submission" date="2020-01" db="EMBL/GenBank/DDBJ databases">
        <authorList>
            <person name="Perkins V."/>
            <person name="Lessard M.-H."/>
            <person name="Dugat-Bony E."/>
            <person name="Frenette M."/>
            <person name="Labrie S."/>
        </authorList>
    </citation>
    <scope>NUCLEOTIDE SEQUENCE</scope>
    <source>
        <strain evidence="4">LMA-70</strain>
    </source>
</reference>
<evidence type="ECO:0000313" key="5">
    <source>
        <dbReference type="Proteomes" id="UP000750522"/>
    </source>
</evidence>
<keyword evidence="2" id="KW-1133">Transmembrane helix</keyword>
<feature type="chain" id="PRO_5040213502" evidence="3">
    <location>
        <begin position="18"/>
        <end position="212"/>
    </location>
</feature>
<evidence type="ECO:0000256" key="3">
    <source>
        <dbReference type="SAM" id="SignalP"/>
    </source>
</evidence>
<sequence length="212" mass="22715">MKLQSLILSVCVGAALAQSSSEAETATSSVSRSGSATSSVSQSGSATASASRSGSATSASSRTTSSSSSSSFDVQSYYSSLDYNVVSFYDDFVRNKKNYIKDYQRFFISHSFEAAGTWGSVLPQMTTYTDDSFTTELSATPELVTVLASVATEFPWYSDWVNKHPYDKAVSTSSTSGAAEAGLVQVSRQSMKLAFSVFMALFVLFFMSFIGF</sequence>
<gene>
    <name evidence="4" type="ORF">DV451_004739</name>
</gene>
<comment type="caution">
    <text evidence="4">The sequence shown here is derived from an EMBL/GenBank/DDBJ whole genome shotgun (WGS) entry which is preliminary data.</text>
</comment>
<feature type="transmembrane region" description="Helical" evidence="2">
    <location>
        <begin position="193"/>
        <end position="211"/>
    </location>
</feature>
<feature type="compositionally biased region" description="Low complexity" evidence="1">
    <location>
        <begin position="18"/>
        <end position="71"/>
    </location>
</feature>
<keyword evidence="2" id="KW-0472">Membrane</keyword>
<keyword evidence="3" id="KW-0732">Signal</keyword>
<dbReference type="AlphaFoldDB" id="A0A9P5G2W7"/>
<dbReference type="InterPro" id="IPR054054">
    <property type="entry name" value="Ng_1-3-like"/>
</dbReference>
<feature type="region of interest" description="Disordered" evidence="1">
    <location>
        <begin position="18"/>
        <end position="72"/>
    </location>
</feature>
<name>A0A9P5G2W7_GEOCN</name>
<organism evidence="4 5">
    <name type="scientific">Geotrichum candidum</name>
    <name type="common">Oospora lactis</name>
    <name type="synonym">Dipodascus geotrichum</name>
    <dbReference type="NCBI Taxonomy" id="1173061"/>
    <lineage>
        <taxon>Eukaryota</taxon>
        <taxon>Fungi</taxon>
        <taxon>Dikarya</taxon>
        <taxon>Ascomycota</taxon>
        <taxon>Saccharomycotina</taxon>
        <taxon>Dipodascomycetes</taxon>
        <taxon>Dipodascales</taxon>
        <taxon>Dipodascaceae</taxon>
        <taxon>Geotrichum</taxon>
    </lineage>
</organism>
<proteinExistence type="predicted"/>
<reference evidence="4" key="1">
    <citation type="journal article" date="2020" name="Front. Microbiol.">
        <title>Phenotypic and Genetic Characterization of the Cheese Ripening Yeast Geotrichum candidum.</title>
        <authorList>
            <person name="Perkins V."/>
            <person name="Vignola S."/>
            <person name="Lessard M.H."/>
            <person name="Plante P.L."/>
            <person name="Corbeil J."/>
            <person name="Dugat-Bony E."/>
            <person name="Frenette M."/>
            <person name="Labrie S."/>
        </authorList>
    </citation>
    <scope>NUCLEOTIDE SEQUENCE</scope>
    <source>
        <strain evidence="4">LMA-70</strain>
    </source>
</reference>
<protein>
    <submittedName>
        <fullName evidence="4">Uncharacterized protein</fullName>
    </submittedName>
</protein>
<evidence type="ECO:0000313" key="4">
    <source>
        <dbReference type="EMBL" id="KAF5095215.1"/>
    </source>
</evidence>
<evidence type="ECO:0000256" key="1">
    <source>
        <dbReference type="SAM" id="MobiDB-lite"/>
    </source>
</evidence>
<dbReference type="EMBL" id="QQZK01000154">
    <property type="protein sequence ID" value="KAF5095215.1"/>
    <property type="molecule type" value="Genomic_DNA"/>
</dbReference>
<dbReference type="Pfam" id="PF21827">
    <property type="entry name" value="New_glue"/>
    <property type="match status" value="1"/>
</dbReference>
<feature type="signal peptide" evidence="3">
    <location>
        <begin position="1"/>
        <end position="17"/>
    </location>
</feature>
<evidence type="ECO:0000256" key="2">
    <source>
        <dbReference type="SAM" id="Phobius"/>
    </source>
</evidence>
<accession>A0A9P5G2W7</accession>
<keyword evidence="2" id="KW-0812">Transmembrane</keyword>
<dbReference type="Proteomes" id="UP000750522">
    <property type="component" value="Unassembled WGS sequence"/>
</dbReference>